<sequence length="94" mass="10725">MTERQQTGWEEVTREPKLRQYIIPDNTMGGVIAALSFVFSEYIPASKKSMSIQLFTPSREPSEFFPSQSKLQVRLKERGLPPFNGVRQKGIPLP</sequence>
<proteinExistence type="predicted"/>
<evidence type="ECO:0000313" key="2">
    <source>
        <dbReference type="Proteomes" id="UP000177199"/>
    </source>
</evidence>
<dbReference type="AlphaFoldDB" id="A0A1F7HJQ1"/>
<gene>
    <name evidence="1" type="ORF">A3F29_02630</name>
</gene>
<protein>
    <submittedName>
        <fullName evidence="1">Uncharacterized protein</fullName>
    </submittedName>
</protein>
<dbReference type="EMBL" id="MFZV01000005">
    <property type="protein sequence ID" value="OGK31467.1"/>
    <property type="molecule type" value="Genomic_DNA"/>
</dbReference>
<name>A0A1F7HJQ1_9BACT</name>
<organism evidence="1 2">
    <name type="scientific">Candidatus Roizmanbacteria bacterium RIFCSPHIGHO2_12_FULL_33_9</name>
    <dbReference type="NCBI Taxonomy" id="1802045"/>
    <lineage>
        <taxon>Bacteria</taxon>
        <taxon>Candidatus Roizmaniibacteriota</taxon>
    </lineage>
</organism>
<evidence type="ECO:0000313" key="1">
    <source>
        <dbReference type="EMBL" id="OGK31467.1"/>
    </source>
</evidence>
<reference evidence="1 2" key="1">
    <citation type="journal article" date="2016" name="Nat. Commun.">
        <title>Thousands of microbial genomes shed light on interconnected biogeochemical processes in an aquifer system.</title>
        <authorList>
            <person name="Anantharaman K."/>
            <person name="Brown C.T."/>
            <person name="Hug L.A."/>
            <person name="Sharon I."/>
            <person name="Castelle C.J."/>
            <person name="Probst A.J."/>
            <person name="Thomas B.C."/>
            <person name="Singh A."/>
            <person name="Wilkins M.J."/>
            <person name="Karaoz U."/>
            <person name="Brodie E.L."/>
            <person name="Williams K.H."/>
            <person name="Hubbard S.S."/>
            <person name="Banfield J.F."/>
        </authorList>
    </citation>
    <scope>NUCLEOTIDE SEQUENCE [LARGE SCALE GENOMIC DNA]</scope>
</reference>
<comment type="caution">
    <text evidence="1">The sequence shown here is derived from an EMBL/GenBank/DDBJ whole genome shotgun (WGS) entry which is preliminary data.</text>
</comment>
<accession>A0A1F7HJQ1</accession>
<dbReference type="Proteomes" id="UP000177199">
    <property type="component" value="Unassembled WGS sequence"/>
</dbReference>